<name>A0A9P4MZH9_9PLEO</name>
<keyword evidence="3" id="KW-1185">Reference proteome</keyword>
<sequence>MQFKSLLLQVALASVLSQATAECQLGNKAENDAGKKETDEKLCKSQGEGDWTFSMHTHAVSVPVPGNNGYVGGADFYIFDNECKLRGKYDPGSEGNDCGVPYIIKENFLDWVLSVTDVGGMSGSGEAYFSFKYGDGKFSINNNHCDCVDASHDVTAEQKCKCAFPVNGDSSNDPDYNKRSIGSSRIMGRAVEN</sequence>
<protein>
    <submittedName>
        <fullName evidence="2">Uncharacterized protein</fullName>
    </submittedName>
</protein>
<evidence type="ECO:0000256" key="1">
    <source>
        <dbReference type="SAM" id="SignalP"/>
    </source>
</evidence>
<feature type="chain" id="PRO_5040288696" evidence="1">
    <location>
        <begin position="22"/>
        <end position="193"/>
    </location>
</feature>
<dbReference type="EMBL" id="ML986706">
    <property type="protein sequence ID" value="KAF2259528.1"/>
    <property type="molecule type" value="Genomic_DNA"/>
</dbReference>
<reference evidence="3" key="1">
    <citation type="journal article" date="2020" name="Stud. Mycol.">
        <title>101 Dothideomycetes genomes: A test case for predicting lifestyles and emergence of pathogens.</title>
        <authorList>
            <person name="Haridas S."/>
            <person name="Albert R."/>
            <person name="Binder M."/>
            <person name="Bloem J."/>
            <person name="LaButti K."/>
            <person name="Salamov A."/>
            <person name="Andreopoulos B."/>
            <person name="Baker S."/>
            <person name="Barry K."/>
            <person name="Bills G."/>
            <person name="Bluhm B."/>
            <person name="Cannon C."/>
            <person name="Castanera R."/>
            <person name="Culley D."/>
            <person name="Daum C."/>
            <person name="Ezra D."/>
            <person name="Gonzalez J."/>
            <person name="Henrissat B."/>
            <person name="Kuo A."/>
            <person name="Liang C."/>
            <person name="Lipzen A."/>
            <person name="Lutzoni F."/>
            <person name="Magnuson J."/>
            <person name="Mondo S."/>
            <person name="Nolan M."/>
            <person name="Ohm R."/>
            <person name="Pangilinan J."/>
            <person name="Park H.-J."/>
            <person name="Ramirez L."/>
            <person name="Alfaro M."/>
            <person name="Sun H."/>
            <person name="Tritt A."/>
            <person name="Yoshinaga Y."/>
            <person name="Zwiers L.-H."/>
            <person name="Turgeon B."/>
            <person name="Goodwin S."/>
            <person name="Spatafora J."/>
            <person name="Crous P."/>
            <person name="Grigoriev I."/>
        </authorList>
    </citation>
    <scope>NUCLEOTIDE SEQUENCE [LARGE SCALE GENOMIC DNA]</scope>
    <source>
        <strain evidence="3">CBS 304.66</strain>
    </source>
</reference>
<dbReference type="AlphaFoldDB" id="A0A9P4MZH9"/>
<organism evidence="2 3">
    <name type="scientific">Lojkania enalia</name>
    <dbReference type="NCBI Taxonomy" id="147567"/>
    <lineage>
        <taxon>Eukaryota</taxon>
        <taxon>Fungi</taxon>
        <taxon>Dikarya</taxon>
        <taxon>Ascomycota</taxon>
        <taxon>Pezizomycotina</taxon>
        <taxon>Dothideomycetes</taxon>
        <taxon>Pleosporomycetidae</taxon>
        <taxon>Pleosporales</taxon>
        <taxon>Pleosporales incertae sedis</taxon>
        <taxon>Lojkania</taxon>
    </lineage>
</organism>
<feature type="signal peptide" evidence="1">
    <location>
        <begin position="1"/>
        <end position="21"/>
    </location>
</feature>
<comment type="caution">
    <text evidence="2">The sequence shown here is derived from an EMBL/GenBank/DDBJ whole genome shotgun (WGS) entry which is preliminary data.</text>
</comment>
<keyword evidence="1" id="KW-0732">Signal</keyword>
<evidence type="ECO:0000313" key="3">
    <source>
        <dbReference type="Proteomes" id="UP000800093"/>
    </source>
</evidence>
<dbReference type="Proteomes" id="UP000800093">
    <property type="component" value="Unassembled WGS sequence"/>
</dbReference>
<dbReference type="OrthoDB" id="2218962at2759"/>
<accession>A0A9P4MZH9</accession>
<proteinExistence type="predicted"/>
<evidence type="ECO:0000313" key="2">
    <source>
        <dbReference type="EMBL" id="KAF2259528.1"/>
    </source>
</evidence>
<gene>
    <name evidence="2" type="ORF">CC78DRAFT_536987</name>
</gene>